<comment type="caution">
    <text evidence="1">The sequence shown here is derived from an EMBL/GenBank/DDBJ whole genome shotgun (WGS) entry which is preliminary data.</text>
</comment>
<proteinExistence type="predicted"/>
<accession>A0ABT0CRE9</accession>
<keyword evidence="2" id="KW-1185">Reference proteome</keyword>
<dbReference type="RefSeq" id="WP_241604043.1">
    <property type="nucleotide sequence ID" value="NZ_JAKVIN010000008.1"/>
</dbReference>
<geneLocation type="plasmid" evidence="1">
    <name>unnamed</name>
</geneLocation>
<reference evidence="1 2" key="1">
    <citation type="submission" date="2022-02" db="EMBL/GenBank/DDBJ databases">
        <title>Shinella B3.7 sp. nov., isolated from Sediment (Zhairuo Island).</title>
        <authorList>
            <person name="Chen G."/>
        </authorList>
    </citation>
    <scope>NUCLEOTIDE SEQUENCE [LARGE SCALE GENOMIC DNA]</scope>
    <source>
        <strain evidence="1 2">B3.7</strain>
        <plasmid evidence="1">unnamed</plasmid>
    </source>
</reference>
<dbReference type="Proteomes" id="UP001201844">
    <property type="component" value="Unassembled WGS sequence"/>
</dbReference>
<dbReference type="InterPro" id="IPR032710">
    <property type="entry name" value="NTF2-like_dom_sf"/>
</dbReference>
<evidence type="ECO:0000313" key="1">
    <source>
        <dbReference type="EMBL" id="MCJ8151172.1"/>
    </source>
</evidence>
<dbReference type="Gene3D" id="3.10.450.50">
    <property type="match status" value="1"/>
</dbReference>
<name>A0ABT0CRE9_9HYPH</name>
<evidence type="ECO:0000313" key="2">
    <source>
        <dbReference type="Proteomes" id="UP001201844"/>
    </source>
</evidence>
<dbReference type="SUPFAM" id="SSF54427">
    <property type="entry name" value="NTF2-like"/>
    <property type="match status" value="1"/>
</dbReference>
<sequence>MPVSLPPALQTAVDAINAGDEAAFVSAFSPSGSINDWGRILKGPAGVLSWARSDAIGAKAHMTVIEAATEGPTTHIVFDWKSRVFNGRSEAYVTLADGLITEFRIPAQ</sequence>
<protein>
    <submittedName>
        <fullName evidence="1">Nuclear transport factor 2 family protein</fullName>
    </submittedName>
</protein>
<organism evidence="1 2">
    <name type="scientific">Shinella sedimenti</name>
    <dbReference type="NCBI Taxonomy" id="2919913"/>
    <lineage>
        <taxon>Bacteria</taxon>
        <taxon>Pseudomonadati</taxon>
        <taxon>Pseudomonadota</taxon>
        <taxon>Alphaproteobacteria</taxon>
        <taxon>Hyphomicrobiales</taxon>
        <taxon>Rhizobiaceae</taxon>
        <taxon>Shinella</taxon>
    </lineage>
</organism>
<keyword evidence="1" id="KW-0614">Plasmid</keyword>
<dbReference type="EMBL" id="JAKVIN010000008">
    <property type="protein sequence ID" value="MCJ8151172.1"/>
    <property type="molecule type" value="Genomic_DNA"/>
</dbReference>
<gene>
    <name evidence="1" type="ORF">MKI86_18695</name>
</gene>